<dbReference type="Proteomes" id="UP000509510">
    <property type="component" value="Chromosome II"/>
</dbReference>
<dbReference type="AlphaFoldDB" id="A0A7H8QQ13"/>
<dbReference type="EMBL" id="CP055899">
    <property type="protein sequence ID" value="QKX55968.1"/>
    <property type="molecule type" value="Genomic_DNA"/>
</dbReference>
<dbReference type="KEGG" id="trg:TRUGW13939_03067"/>
<protein>
    <submittedName>
        <fullName evidence="1">Uncharacterized protein</fullName>
    </submittedName>
</protein>
<keyword evidence="2" id="KW-1185">Reference proteome</keyword>
<gene>
    <name evidence="1" type="ORF">TRUGW13939_03067</name>
</gene>
<reference evidence="2" key="1">
    <citation type="submission" date="2020-06" db="EMBL/GenBank/DDBJ databases">
        <title>A chromosome-scale genome assembly of Talaromyces rugulosus W13939.</title>
        <authorList>
            <person name="Wang B."/>
            <person name="Guo L."/>
            <person name="Ye K."/>
            <person name="Wang L."/>
        </authorList>
    </citation>
    <scope>NUCLEOTIDE SEQUENCE [LARGE SCALE GENOMIC DNA]</scope>
    <source>
        <strain evidence="2">W13939</strain>
    </source>
</reference>
<evidence type="ECO:0000313" key="2">
    <source>
        <dbReference type="Proteomes" id="UP000509510"/>
    </source>
</evidence>
<sequence length="132" mass="14542">MATLKIFDSIPASSQTWRRHAAAAKAMHKWIGDCDEMASGSKIGQKQFLLLRVIVQKVGLSSFSPRKFGLGDQIEQAKEILGESESFRSFLDAIKKDEEGGSGYFAPIREQQHEILHPYSGSETATGPTTLD</sequence>
<proteinExistence type="predicted"/>
<accession>A0A7H8QQ13</accession>
<name>A0A7H8QQ13_TALRU</name>
<dbReference type="GeneID" id="55990573"/>
<organism evidence="1 2">
    <name type="scientific">Talaromyces rugulosus</name>
    <name type="common">Penicillium rugulosum</name>
    <dbReference type="NCBI Taxonomy" id="121627"/>
    <lineage>
        <taxon>Eukaryota</taxon>
        <taxon>Fungi</taxon>
        <taxon>Dikarya</taxon>
        <taxon>Ascomycota</taxon>
        <taxon>Pezizomycotina</taxon>
        <taxon>Eurotiomycetes</taxon>
        <taxon>Eurotiomycetidae</taxon>
        <taxon>Eurotiales</taxon>
        <taxon>Trichocomaceae</taxon>
        <taxon>Talaromyces</taxon>
        <taxon>Talaromyces sect. Islandici</taxon>
    </lineage>
</organism>
<dbReference type="OrthoDB" id="3508621at2759"/>
<evidence type="ECO:0000313" key="1">
    <source>
        <dbReference type="EMBL" id="QKX55968.1"/>
    </source>
</evidence>
<dbReference type="RefSeq" id="XP_035342146.1">
    <property type="nucleotide sequence ID" value="XM_035486253.1"/>
</dbReference>